<reference evidence="1" key="1">
    <citation type="submission" date="2022-06" db="EMBL/GenBank/DDBJ databases">
        <title>Natrinema sp. a new haloarchaeum isolate from saline soil.</title>
        <authorList>
            <person name="Strakova D."/>
            <person name="Galisteo C."/>
            <person name="Sanchez-Porro C."/>
            <person name="Ventosa A."/>
        </authorList>
    </citation>
    <scope>NUCLEOTIDE SEQUENCE</scope>
    <source>
        <strain evidence="1">S1CR25-10</strain>
    </source>
</reference>
<dbReference type="EMBL" id="JAMQOT010000002">
    <property type="protein sequence ID" value="MDF9745036.1"/>
    <property type="molecule type" value="Genomic_DNA"/>
</dbReference>
<name>A0A9Q4Q135_9EURY</name>
<dbReference type="RefSeq" id="WP_143095883.1">
    <property type="nucleotide sequence ID" value="NZ_JAMQOT010000002.1"/>
</dbReference>
<organism evidence="1 2">
    <name type="scientific">Natrinema salsiterrestre</name>
    <dbReference type="NCBI Taxonomy" id="2950540"/>
    <lineage>
        <taxon>Archaea</taxon>
        <taxon>Methanobacteriati</taxon>
        <taxon>Methanobacteriota</taxon>
        <taxon>Stenosarchaea group</taxon>
        <taxon>Halobacteria</taxon>
        <taxon>Halobacteriales</taxon>
        <taxon>Natrialbaceae</taxon>
        <taxon>Natrinema</taxon>
    </lineage>
</organism>
<proteinExistence type="predicted"/>
<accession>A0A9Q4Q135</accession>
<dbReference type="Proteomes" id="UP001154061">
    <property type="component" value="Unassembled WGS sequence"/>
</dbReference>
<sequence>MTYDETLPKLMSVIDRTELVSEDSRPTLSQARIIAPAGSSSTDVAVVLNAARDGENRQLTVRTDADGMRALGESLIEAADSVSPNDGRSDE</sequence>
<dbReference type="AlphaFoldDB" id="A0A9Q4Q135"/>
<keyword evidence="2" id="KW-1185">Reference proteome</keyword>
<protein>
    <submittedName>
        <fullName evidence="1">Uncharacterized protein</fullName>
    </submittedName>
</protein>
<gene>
    <name evidence="1" type="ORF">NDI89_05490</name>
</gene>
<evidence type="ECO:0000313" key="1">
    <source>
        <dbReference type="EMBL" id="MDF9745036.1"/>
    </source>
</evidence>
<evidence type="ECO:0000313" key="2">
    <source>
        <dbReference type="Proteomes" id="UP001154061"/>
    </source>
</evidence>
<comment type="caution">
    <text evidence="1">The sequence shown here is derived from an EMBL/GenBank/DDBJ whole genome shotgun (WGS) entry which is preliminary data.</text>
</comment>